<evidence type="ECO:0000256" key="1">
    <source>
        <dbReference type="SAM" id="MobiDB-lite"/>
    </source>
</evidence>
<dbReference type="AlphaFoldDB" id="A0A1Y2MJ52"/>
<proteinExistence type="predicted"/>
<feature type="compositionally biased region" description="Low complexity" evidence="1">
    <location>
        <begin position="107"/>
        <end position="116"/>
    </location>
</feature>
<sequence length="128" mass="12803">MTATTDPDTPPPRRAEETVGDVIGWSGVDAVAVPEDLATDTAHEATGGRICGGSEGAACRDGGVGDIVLVLNRAGAVGWMSRCCARVHDYELAPACTGAPDLCGAPAGRPRAPGCPSQAAEVSSTDAL</sequence>
<gene>
    <name evidence="2" type="ORF">BG845_06324</name>
</gene>
<evidence type="ECO:0000313" key="2">
    <source>
        <dbReference type="EMBL" id="OSY35091.1"/>
    </source>
</evidence>
<organism evidence="2 3">
    <name type="scientific">Pseudonocardia autotrophica</name>
    <name type="common">Amycolata autotrophica</name>
    <name type="synonym">Nocardia autotrophica</name>
    <dbReference type="NCBI Taxonomy" id="2074"/>
    <lineage>
        <taxon>Bacteria</taxon>
        <taxon>Bacillati</taxon>
        <taxon>Actinomycetota</taxon>
        <taxon>Actinomycetes</taxon>
        <taxon>Pseudonocardiales</taxon>
        <taxon>Pseudonocardiaceae</taxon>
        <taxon>Pseudonocardia</taxon>
    </lineage>
</organism>
<reference evidence="2 3" key="1">
    <citation type="submission" date="2016-09" db="EMBL/GenBank/DDBJ databases">
        <title>Pseudonocardia autotrophica DSM535, a candidate organism with high potential of specific P450 cytochromes.</title>
        <authorList>
            <person name="Grumaz C."/>
            <person name="Vainshtein Y."/>
            <person name="Kirstahler P."/>
            <person name="Sohn K."/>
        </authorList>
    </citation>
    <scope>NUCLEOTIDE SEQUENCE [LARGE SCALE GENOMIC DNA]</scope>
    <source>
        <strain evidence="2 3">DSM 535</strain>
    </source>
</reference>
<comment type="caution">
    <text evidence="2">The sequence shown here is derived from an EMBL/GenBank/DDBJ whole genome shotgun (WGS) entry which is preliminary data.</text>
</comment>
<accession>A0A1Y2MJ52</accession>
<feature type="region of interest" description="Disordered" evidence="1">
    <location>
        <begin position="107"/>
        <end position="128"/>
    </location>
</feature>
<protein>
    <submittedName>
        <fullName evidence="2">Uncharacterized protein</fullName>
    </submittedName>
</protein>
<name>A0A1Y2MJ52_PSEAH</name>
<evidence type="ECO:0000313" key="3">
    <source>
        <dbReference type="Proteomes" id="UP000194360"/>
    </source>
</evidence>
<dbReference type="RefSeq" id="WP_125911479.1">
    <property type="nucleotide sequence ID" value="NZ_AP018920.1"/>
</dbReference>
<dbReference type="Proteomes" id="UP000194360">
    <property type="component" value="Unassembled WGS sequence"/>
</dbReference>
<dbReference type="STRING" id="2074.BG845_06324"/>
<dbReference type="EMBL" id="MIGB01000058">
    <property type="protein sequence ID" value="OSY35091.1"/>
    <property type="molecule type" value="Genomic_DNA"/>
</dbReference>
<keyword evidence="3" id="KW-1185">Reference proteome</keyword>